<evidence type="ECO:0000313" key="2">
    <source>
        <dbReference type="EMBL" id="CUG88994.1"/>
    </source>
</evidence>
<dbReference type="InterPro" id="IPR001656">
    <property type="entry name" value="PsdUridine_synth_TruD"/>
</dbReference>
<dbReference type="AlphaFoldDB" id="A0A0S4JFS5"/>
<dbReference type="GO" id="GO:0005634">
    <property type="term" value="C:nucleus"/>
    <property type="evidence" value="ECO:0007669"/>
    <property type="project" value="TreeGrafter"/>
</dbReference>
<dbReference type="InterPro" id="IPR020103">
    <property type="entry name" value="PsdUridine_synth_cat_dom_sf"/>
</dbReference>
<dbReference type="SUPFAM" id="SSF55120">
    <property type="entry name" value="Pseudouridine synthase"/>
    <property type="match status" value="1"/>
</dbReference>
<proteinExistence type="predicted"/>
<dbReference type="VEuPathDB" id="TriTrypDB:BSAL_18685"/>
<sequence length="663" mass="73180">MSRQAHPKTFDEQVLTGRQMPRERISPVAKQPRTQYSREVDIGISTFLANKNEDIDSRPVALTRWAFDDYVSEEMWGDVGDNAEVASSSCGGSDAAIDGKHRVVGAEVISEGIPDSEIILQLQQRLGIRPGARANEDSRVAFASPCDFVSVARRRIYLPQQALKNLAFRDAQLIKNDLGGRAHISRVMPFSSNHQTSSAPRAVRHTFVLRGCAGALSSIFERVQRIQEGQGVANFTDVAQHGYHLHRAFSSGLDLLQRNHVSFFTKYVMELTEGSRSVRQDADRIASLISSPSSGEFRLVSEWKSIEASLRVSIGRAASAASGGNTGLYLPHLKMLQQIVERMIVMPENARADSAKLIRENVSRRVLQDRLRALTNVHFNAWTSLRLNMLPHSVQVGDVVLARRGLGDNIGLLSRLDPCMTTRRDHSFGIGEHLNYVDLASLLPPTAAIECADGVHVRVVSSESEAARFKLDDVVTPLFSYDNSTHATSEDGTEVANASLLFPSHRFGKATYNELAQRLQLASLSSMKLSTPPAYRPIVVRPRNMRCFMVDDVRNVQHGDENLGRETLVDKDGIRRLRSPLSATLGEAMSPPARAGVNTREARSKFIDLALRPGFTAFLQFELPFGSSPNSVLREIVKTKTVDPGAIMATLMAHAKQSGGRRR</sequence>
<dbReference type="Proteomes" id="UP000051952">
    <property type="component" value="Unassembled WGS sequence"/>
</dbReference>
<dbReference type="EMBL" id="CYKH01001692">
    <property type="protein sequence ID" value="CUG88994.1"/>
    <property type="molecule type" value="Genomic_DNA"/>
</dbReference>
<dbReference type="InterPro" id="IPR042214">
    <property type="entry name" value="TruD_catalytic"/>
</dbReference>
<organism evidence="2 3">
    <name type="scientific">Bodo saltans</name>
    <name type="common">Flagellated protozoan</name>
    <dbReference type="NCBI Taxonomy" id="75058"/>
    <lineage>
        <taxon>Eukaryota</taxon>
        <taxon>Discoba</taxon>
        <taxon>Euglenozoa</taxon>
        <taxon>Kinetoplastea</taxon>
        <taxon>Metakinetoplastina</taxon>
        <taxon>Eubodonida</taxon>
        <taxon>Bodonidae</taxon>
        <taxon>Bodo</taxon>
    </lineage>
</organism>
<accession>A0A0S4JFS5</accession>
<gene>
    <name evidence="2" type="ORF">BSAL_18685</name>
</gene>
<evidence type="ECO:0000256" key="1">
    <source>
        <dbReference type="SAM" id="MobiDB-lite"/>
    </source>
</evidence>
<dbReference type="OrthoDB" id="447290at2759"/>
<dbReference type="PANTHER" id="PTHR13326">
    <property type="entry name" value="TRNA PSEUDOURIDINE SYNTHASE D"/>
    <property type="match status" value="1"/>
</dbReference>
<evidence type="ECO:0000313" key="3">
    <source>
        <dbReference type="Proteomes" id="UP000051952"/>
    </source>
</evidence>
<dbReference type="GO" id="GO:0001522">
    <property type="term" value="P:pseudouridine synthesis"/>
    <property type="evidence" value="ECO:0007669"/>
    <property type="project" value="InterPro"/>
</dbReference>
<protein>
    <submittedName>
        <fullName evidence="2">Uncharacterized protein</fullName>
    </submittedName>
</protein>
<name>A0A0S4JFS5_BODSA</name>
<dbReference type="OMA" id="SSAHQDW"/>
<keyword evidence="3" id="KW-1185">Reference proteome</keyword>
<dbReference type="GO" id="GO:0003723">
    <property type="term" value="F:RNA binding"/>
    <property type="evidence" value="ECO:0007669"/>
    <property type="project" value="InterPro"/>
</dbReference>
<reference evidence="3" key="1">
    <citation type="submission" date="2015-09" db="EMBL/GenBank/DDBJ databases">
        <authorList>
            <consortium name="Pathogen Informatics"/>
        </authorList>
    </citation>
    <scope>NUCLEOTIDE SEQUENCE [LARGE SCALE GENOMIC DNA]</scope>
    <source>
        <strain evidence="3">Lake Konstanz</strain>
    </source>
</reference>
<dbReference type="Gene3D" id="3.30.2350.20">
    <property type="entry name" value="TruD, catalytic domain"/>
    <property type="match status" value="1"/>
</dbReference>
<dbReference type="PANTHER" id="PTHR13326:SF25">
    <property type="entry name" value="TRUD DOMAIN-CONTAINING PROTEIN"/>
    <property type="match status" value="1"/>
</dbReference>
<feature type="region of interest" description="Disordered" evidence="1">
    <location>
        <begin position="1"/>
        <end position="33"/>
    </location>
</feature>
<dbReference type="GO" id="GO:0009982">
    <property type="term" value="F:pseudouridine synthase activity"/>
    <property type="evidence" value="ECO:0007669"/>
    <property type="project" value="InterPro"/>
</dbReference>